<evidence type="ECO:0000256" key="1">
    <source>
        <dbReference type="ARBA" id="ARBA00023002"/>
    </source>
</evidence>
<dbReference type="RefSeq" id="WP_154771166.1">
    <property type="nucleotide sequence ID" value="NZ_WLYK01000016.1"/>
</dbReference>
<name>A0A7K1FSN6_9ACTN</name>
<reference evidence="2 3" key="1">
    <citation type="submission" date="2019-11" db="EMBL/GenBank/DDBJ databases">
        <authorList>
            <person name="Jiang L.-Q."/>
        </authorList>
    </citation>
    <scope>NUCLEOTIDE SEQUENCE [LARGE SCALE GENOMIC DNA]</scope>
    <source>
        <strain evidence="2 3">YIM 132087</strain>
    </source>
</reference>
<comment type="caution">
    <text evidence="2">The sequence shown here is derived from an EMBL/GenBank/DDBJ whole genome shotgun (WGS) entry which is preliminary data.</text>
</comment>
<accession>A0A7K1FSN6</accession>
<dbReference type="EMBL" id="WLYK01000016">
    <property type="protein sequence ID" value="MTD17165.1"/>
    <property type="molecule type" value="Genomic_DNA"/>
</dbReference>
<dbReference type="Proteomes" id="UP000460221">
    <property type="component" value="Unassembled WGS sequence"/>
</dbReference>
<keyword evidence="3" id="KW-1185">Reference proteome</keyword>
<dbReference type="InterPro" id="IPR042204">
    <property type="entry name" value="2Fe-2S-bd_N"/>
</dbReference>
<proteinExistence type="predicted"/>
<sequence length="112" mass="11739">MTLLSRWRRNPDRTDGRLPGVVPGRAAAQLFSFTVDDRPVTAYPGETIAAAAIAAGIRVQRRGVDGSARGLYCGIGVCGECEMSVDGRFSVRTCVEPAEPGADVRTGGAGDE</sequence>
<evidence type="ECO:0000313" key="3">
    <source>
        <dbReference type="Proteomes" id="UP000460221"/>
    </source>
</evidence>
<dbReference type="SUPFAM" id="SSF54292">
    <property type="entry name" value="2Fe-2S ferredoxin-like"/>
    <property type="match status" value="1"/>
</dbReference>
<dbReference type="Pfam" id="PF13510">
    <property type="entry name" value="Fer2_4"/>
    <property type="match status" value="1"/>
</dbReference>
<dbReference type="AlphaFoldDB" id="A0A7K1FSN6"/>
<gene>
    <name evidence="2" type="ORF">GIS00_24840</name>
</gene>
<dbReference type="GO" id="GO:0016491">
    <property type="term" value="F:oxidoreductase activity"/>
    <property type="evidence" value="ECO:0007669"/>
    <property type="project" value="UniProtKB-KW"/>
</dbReference>
<dbReference type="InterPro" id="IPR036010">
    <property type="entry name" value="2Fe-2S_ferredoxin-like_sf"/>
</dbReference>
<dbReference type="GO" id="GO:0051536">
    <property type="term" value="F:iron-sulfur cluster binding"/>
    <property type="evidence" value="ECO:0007669"/>
    <property type="project" value="InterPro"/>
</dbReference>
<dbReference type="Gene3D" id="3.10.20.440">
    <property type="entry name" value="2Fe-2S iron-sulphur cluster binding domain, sarcosine oxidase, alpha subunit, N-terminal domain"/>
    <property type="match status" value="1"/>
</dbReference>
<organism evidence="2 3">
    <name type="scientific">Nakamurella alba</name>
    <dbReference type="NCBI Taxonomy" id="2665158"/>
    <lineage>
        <taxon>Bacteria</taxon>
        <taxon>Bacillati</taxon>
        <taxon>Actinomycetota</taxon>
        <taxon>Actinomycetes</taxon>
        <taxon>Nakamurellales</taxon>
        <taxon>Nakamurellaceae</taxon>
        <taxon>Nakamurella</taxon>
    </lineage>
</organism>
<evidence type="ECO:0000313" key="2">
    <source>
        <dbReference type="EMBL" id="MTD17165.1"/>
    </source>
</evidence>
<keyword evidence="1" id="KW-0560">Oxidoreductase</keyword>
<protein>
    <submittedName>
        <fullName evidence="2">(2Fe-2S)-binding protein</fullName>
    </submittedName>
</protein>